<sequence>MSPATEGNCEELRENYIKIVHHHNVSSSTVIHPNTAVTDPRDLRTIFLPRSMSFSSPRCQRSPTQANHQTPRVRSLIMVNEAPNPPLIAPKASSSTDRSTRLITPIKLSPGSKNSQDQGLAF</sequence>
<dbReference type="AlphaFoldDB" id="A0A5A7PW62"/>
<keyword evidence="3" id="KW-1185">Reference proteome</keyword>
<dbReference type="GO" id="GO:0005524">
    <property type="term" value="F:ATP binding"/>
    <property type="evidence" value="ECO:0007669"/>
    <property type="project" value="UniProtKB-KW"/>
</dbReference>
<evidence type="ECO:0000313" key="2">
    <source>
        <dbReference type="EMBL" id="GER37109.1"/>
    </source>
</evidence>
<evidence type="ECO:0000256" key="1">
    <source>
        <dbReference type="SAM" id="MobiDB-lite"/>
    </source>
</evidence>
<organism evidence="2 3">
    <name type="scientific">Striga asiatica</name>
    <name type="common">Asiatic witchweed</name>
    <name type="synonym">Buchnera asiatica</name>
    <dbReference type="NCBI Taxonomy" id="4170"/>
    <lineage>
        <taxon>Eukaryota</taxon>
        <taxon>Viridiplantae</taxon>
        <taxon>Streptophyta</taxon>
        <taxon>Embryophyta</taxon>
        <taxon>Tracheophyta</taxon>
        <taxon>Spermatophyta</taxon>
        <taxon>Magnoliopsida</taxon>
        <taxon>eudicotyledons</taxon>
        <taxon>Gunneridae</taxon>
        <taxon>Pentapetalae</taxon>
        <taxon>asterids</taxon>
        <taxon>lamiids</taxon>
        <taxon>Lamiales</taxon>
        <taxon>Orobanchaceae</taxon>
        <taxon>Buchnereae</taxon>
        <taxon>Striga</taxon>
    </lineage>
</organism>
<name>A0A5A7PW62_STRAF</name>
<protein>
    <submittedName>
        <fullName evidence="2">ATP-binding-cassette protein</fullName>
    </submittedName>
</protein>
<accession>A0A5A7PW62</accession>
<feature type="compositionally biased region" description="Polar residues" evidence="1">
    <location>
        <begin position="111"/>
        <end position="122"/>
    </location>
</feature>
<keyword evidence="2" id="KW-0067">ATP-binding</keyword>
<gene>
    <name evidence="2" type="ORF">STAS_13500</name>
</gene>
<comment type="caution">
    <text evidence="2">The sequence shown here is derived from an EMBL/GenBank/DDBJ whole genome shotgun (WGS) entry which is preliminary data.</text>
</comment>
<feature type="region of interest" description="Disordered" evidence="1">
    <location>
        <begin position="83"/>
        <end position="122"/>
    </location>
</feature>
<dbReference type="Proteomes" id="UP000325081">
    <property type="component" value="Unassembled WGS sequence"/>
</dbReference>
<keyword evidence="2" id="KW-0547">Nucleotide-binding</keyword>
<proteinExistence type="predicted"/>
<reference evidence="3" key="1">
    <citation type="journal article" date="2019" name="Curr. Biol.">
        <title>Genome Sequence of Striga asiatica Provides Insight into the Evolution of Plant Parasitism.</title>
        <authorList>
            <person name="Yoshida S."/>
            <person name="Kim S."/>
            <person name="Wafula E.K."/>
            <person name="Tanskanen J."/>
            <person name="Kim Y.M."/>
            <person name="Honaas L."/>
            <person name="Yang Z."/>
            <person name="Spallek T."/>
            <person name="Conn C.E."/>
            <person name="Ichihashi Y."/>
            <person name="Cheong K."/>
            <person name="Cui S."/>
            <person name="Der J.P."/>
            <person name="Gundlach H."/>
            <person name="Jiao Y."/>
            <person name="Hori C."/>
            <person name="Ishida J.K."/>
            <person name="Kasahara H."/>
            <person name="Kiba T."/>
            <person name="Kim M.S."/>
            <person name="Koo N."/>
            <person name="Laohavisit A."/>
            <person name="Lee Y.H."/>
            <person name="Lumba S."/>
            <person name="McCourt P."/>
            <person name="Mortimer J.C."/>
            <person name="Mutuku J.M."/>
            <person name="Nomura T."/>
            <person name="Sasaki-Sekimoto Y."/>
            <person name="Seto Y."/>
            <person name="Wang Y."/>
            <person name="Wakatake T."/>
            <person name="Sakakibara H."/>
            <person name="Demura T."/>
            <person name="Yamaguchi S."/>
            <person name="Yoneyama K."/>
            <person name="Manabe R.I."/>
            <person name="Nelson D.C."/>
            <person name="Schulman A.H."/>
            <person name="Timko M.P."/>
            <person name="dePamphilis C.W."/>
            <person name="Choi D."/>
            <person name="Shirasu K."/>
        </authorList>
    </citation>
    <scope>NUCLEOTIDE SEQUENCE [LARGE SCALE GENOMIC DNA]</scope>
    <source>
        <strain evidence="3">cv. UVA1</strain>
    </source>
</reference>
<dbReference type="EMBL" id="BKCP01005294">
    <property type="protein sequence ID" value="GER37109.1"/>
    <property type="molecule type" value="Genomic_DNA"/>
</dbReference>
<evidence type="ECO:0000313" key="3">
    <source>
        <dbReference type="Proteomes" id="UP000325081"/>
    </source>
</evidence>